<sequence>MSEDVRLDVWLWRARFFKTRSLSSGFISRRGVRVTRDGVTRKLNKPASRLSVGDVVSLPLGAQIVELRVVDFGTRRGPASEAQQLYERLEARDTGEG</sequence>
<proteinExistence type="predicted"/>
<feature type="domain" description="RNA-binding S4" evidence="2">
    <location>
        <begin position="5"/>
        <end position="56"/>
    </location>
</feature>
<dbReference type="InterPro" id="IPR002942">
    <property type="entry name" value="S4_RNA-bd"/>
</dbReference>
<dbReference type="CDD" id="cd00165">
    <property type="entry name" value="S4"/>
    <property type="match status" value="1"/>
</dbReference>
<dbReference type="RefSeq" id="WP_119375899.1">
    <property type="nucleotide sequence ID" value="NZ_QWFX01000006.1"/>
</dbReference>
<organism evidence="3 4">
    <name type="scientific">Henriciella mobilis</name>
    <dbReference type="NCBI Taxonomy" id="2305467"/>
    <lineage>
        <taxon>Bacteria</taxon>
        <taxon>Pseudomonadati</taxon>
        <taxon>Pseudomonadota</taxon>
        <taxon>Alphaproteobacteria</taxon>
        <taxon>Hyphomonadales</taxon>
        <taxon>Hyphomonadaceae</taxon>
        <taxon>Henriciella</taxon>
    </lineage>
</organism>
<dbReference type="OrthoDB" id="9797176at2"/>
<dbReference type="Gene3D" id="3.10.290.10">
    <property type="entry name" value="RNA-binding S4 domain"/>
    <property type="match status" value="1"/>
</dbReference>
<evidence type="ECO:0000256" key="1">
    <source>
        <dbReference type="PROSITE-ProRule" id="PRU00182"/>
    </source>
</evidence>
<dbReference type="Proteomes" id="UP000266385">
    <property type="component" value="Unassembled WGS sequence"/>
</dbReference>
<reference evidence="3 4" key="1">
    <citation type="submission" date="2018-08" db="EMBL/GenBank/DDBJ databases">
        <title>Henriciella mobilis sp. nov., isolated from seawater.</title>
        <authorList>
            <person name="Cheng H."/>
            <person name="Wu Y.-H."/>
            <person name="Xu X.-W."/>
            <person name="Guo L.-L."/>
        </authorList>
    </citation>
    <scope>NUCLEOTIDE SEQUENCE [LARGE SCALE GENOMIC DNA]</scope>
    <source>
        <strain evidence="3 4">JN25</strain>
    </source>
</reference>
<dbReference type="SUPFAM" id="SSF55174">
    <property type="entry name" value="Alpha-L RNA-binding motif"/>
    <property type="match status" value="1"/>
</dbReference>
<comment type="caution">
    <text evidence="3">The sequence shown here is derived from an EMBL/GenBank/DDBJ whole genome shotgun (WGS) entry which is preliminary data.</text>
</comment>
<protein>
    <submittedName>
        <fullName evidence="3">RNA-binding S4 domain-containing protein</fullName>
    </submittedName>
</protein>
<dbReference type="PROSITE" id="PS50889">
    <property type="entry name" value="S4"/>
    <property type="match status" value="1"/>
</dbReference>
<name>A0A399RLA8_9PROT</name>
<dbReference type="Pfam" id="PF01479">
    <property type="entry name" value="S4"/>
    <property type="match status" value="1"/>
</dbReference>
<evidence type="ECO:0000313" key="3">
    <source>
        <dbReference type="EMBL" id="RIJ30589.1"/>
    </source>
</evidence>
<gene>
    <name evidence="3" type="ORF">D1223_08170</name>
</gene>
<accession>A0A399RLA8</accession>
<keyword evidence="1" id="KW-0694">RNA-binding</keyword>
<keyword evidence="4" id="KW-1185">Reference proteome</keyword>
<dbReference type="InterPro" id="IPR036986">
    <property type="entry name" value="S4_RNA-bd_sf"/>
</dbReference>
<evidence type="ECO:0000313" key="4">
    <source>
        <dbReference type="Proteomes" id="UP000266385"/>
    </source>
</evidence>
<dbReference type="GO" id="GO:0003723">
    <property type="term" value="F:RNA binding"/>
    <property type="evidence" value="ECO:0007669"/>
    <property type="project" value="UniProtKB-KW"/>
</dbReference>
<dbReference type="AlphaFoldDB" id="A0A399RLA8"/>
<evidence type="ECO:0000259" key="2">
    <source>
        <dbReference type="Pfam" id="PF01479"/>
    </source>
</evidence>
<dbReference type="EMBL" id="QWFX01000006">
    <property type="protein sequence ID" value="RIJ30589.1"/>
    <property type="molecule type" value="Genomic_DNA"/>
</dbReference>